<accession>A0A0R0LYC2</accession>
<evidence type="ECO:0000313" key="2">
    <source>
        <dbReference type="Proteomes" id="UP000051530"/>
    </source>
</evidence>
<gene>
    <name evidence="1" type="ORF">M153_3770003006</name>
</gene>
<comment type="caution">
    <text evidence="1">The sequence shown here is derived from an EMBL/GenBank/DDBJ whole genome shotgun (WGS) entry which is preliminary data.</text>
</comment>
<protein>
    <submittedName>
        <fullName evidence="1">Uncharacterized protein</fullName>
    </submittedName>
</protein>
<dbReference type="Proteomes" id="UP000051530">
    <property type="component" value="Unassembled WGS sequence"/>
</dbReference>
<reference evidence="1 2" key="1">
    <citation type="submission" date="2015-07" db="EMBL/GenBank/DDBJ databases">
        <title>The genome of Pseudoloma neurophilia, a relevant intracellular parasite of the zebrafish.</title>
        <authorList>
            <person name="Ndikumana S."/>
            <person name="Pelin A."/>
            <person name="Sanders J."/>
            <person name="Corradi N."/>
        </authorList>
    </citation>
    <scope>NUCLEOTIDE SEQUENCE [LARGE SCALE GENOMIC DNA]</scope>
    <source>
        <strain evidence="1 2">MK1</strain>
    </source>
</reference>
<dbReference type="VEuPathDB" id="MicrosporidiaDB:M153_3770003006"/>
<name>A0A0R0LYC2_9MICR</name>
<proteinExistence type="predicted"/>
<evidence type="ECO:0000313" key="1">
    <source>
        <dbReference type="EMBL" id="KRH94120.1"/>
    </source>
</evidence>
<dbReference type="AlphaFoldDB" id="A0A0R0LYC2"/>
<organism evidence="1 2">
    <name type="scientific">Pseudoloma neurophilia</name>
    <dbReference type="NCBI Taxonomy" id="146866"/>
    <lineage>
        <taxon>Eukaryota</taxon>
        <taxon>Fungi</taxon>
        <taxon>Fungi incertae sedis</taxon>
        <taxon>Microsporidia</taxon>
        <taxon>Pseudoloma</taxon>
    </lineage>
</organism>
<dbReference type="EMBL" id="LGUB01000134">
    <property type="protein sequence ID" value="KRH94120.1"/>
    <property type="molecule type" value="Genomic_DNA"/>
</dbReference>
<keyword evidence="2" id="KW-1185">Reference proteome</keyword>
<sequence>MKHNYRASHETDKAKHIYKRNRRTQFNNPNKVNSLYVFQTLKSTGQSGQANDFQEIVFL</sequence>